<dbReference type="InterPro" id="IPR005583">
    <property type="entry name" value="YaaA"/>
</dbReference>
<evidence type="ECO:0000313" key="2">
    <source>
        <dbReference type="EMBL" id="CED93859.1"/>
    </source>
</evidence>
<dbReference type="GO" id="GO:0005829">
    <property type="term" value="C:cytosol"/>
    <property type="evidence" value="ECO:0007669"/>
    <property type="project" value="TreeGrafter"/>
</dbReference>
<dbReference type="HAMAP" id="MF_00652">
    <property type="entry name" value="UPF0246"/>
    <property type="match status" value="1"/>
</dbReference>
<evidence type="ECO:0000313" key="3">
    <source>
        <dbReference type="Proteomes" id="UP000245622"/>
    </source>
</evidence>
<keyword evidence="3" id="KW-1185">Reference proteome</keyword>
<dbReference type="RefSeq" id="WP_180703540.1">
    <property type="nucleotide sequence ID" value="NZ_LN555523.1"/>
</dbReference>
<dbReference type="Proteomes" id="UP000245622">
    <property type="component" value="Chromosome 1"/>
</dbReference>
<organism evidence="2 3">
    <name type="scientific">Romboutsia ilealis</name>
    <dbReference type="NCBI Taxonomy" id="1115758"/>
    <lineage>
        <taxon>Bacteria</taxon>
        <taxon>Bacillati</taxon>
        <taxon>Bacillota</taxon>
        <taxon>Clostridia</taxon>
        <taxon>Peptostreptococcales</taxon>
        <taxon>Peptostreptococcaceae</taxon>
        <taxon>Romboutsia</taxon>
    </lineage>
</organism>
<dbReference type="AlphaFoldDB" id="A0A1V1I150"/>
<dbReference type="GeneID" id="82205287"/>
<dbReference type="PANTHER" id="PTHR30283">
    <property type="entry name" value="PEROXIDE STRESS RESPONSE PROTEIN YAAA"/>
    <property type="match status" value="1"/>
</dbReference>
<dbReference type="NCBIfam" id="NF002542">
    <property type="entry name" value="PRK02101.1-3"/>
    <property type="match status" value="1"/>
</dbReference>
<protein>
    <recommendedName>
        <fullName evidence="1">UPF0246 protein CRIB_1249</fullName>
    </recommendedName>
</protein>
<dbReference type="PANTHER" id="PTHR30283:SF4">
    <property type="entry name" value="PEROXIDE STRESS RESISTANCE PROTEIN YAAA"/>
    <property type="match status" value="1"/>
</dbReference>
<gene>
    <name evidence="2" type="ORF">CRIB_1249</name>
</gene>
<evidence type="ECO:0000256" key="1">
    <source>
        <dbReference type="HAMAP-Rule" id="MF_00652"/>
    </source>
</evidence>
<accession>A0A1V1I150</accession>
<name>A0A1V1I150_9FIRM</name>
<proteinExistence type="inferred from homology"/>
<dbReference type="KEGG" id="ril:CRIB_1249"/>
<dbReference type="EMBL" id="LN555523">
    <property type="protein sequence ID" value="CED93859.1"/>
    <property type="molecule type" value="Genomic_DNA"/>
</dbReference>
<reference evidence="2 3" key="1">
    <citation type="submission" date="2014-04" db="EMBL/GenBank/DDBJ databases">
        <authorList>
            <person name="Hornung B.V."/>
        </authorList>
    </citation>
    <scope>NUCLEOTIDE SEQUENCE [LARGE SCALE GENOMIC DNA]</scope>
    <source>
        <strain evidence="2 3">CRIB</strain>
    </source>
</reference>
<dbReference type="Pfam" id="PF03883">
    <property type="entry name" value="H2O2_YaaD"/>
    <property type="match status" value="1"/>
</dbReference>
<comment type="similarity">
    <text evidence="1">Belongs to the UPF0246 family.</text>
</comment>
<dbReference type="GO" id="GO:0033194">
    <property type="term" value="P:response to hydroperoxide"/>
    <property type="evidence" value="ECO:0007669"/>
    <property type="project" value="TreeGrafter"/>
</dbReference>
<sequence>MITIISPATTMNFDKDINLENSFDPVFKEDINYLISILKELNIKEISDLMNLSEDLSKLNYDRYQNLLNSNNKKLQSILAFDGEVFNSMNTSDFNEYDFNFANEHLRILSGLYGILSPLDLIEPYRLEMKAKLENKNGKDLYKFWKSKITDYIIKELENHENKVLLNLASSEYLKCIDLKLIKKDFKFIDVVFKDYDLKTNTYKVKGLYAKKARGYMCRFIIKNKIDSVDDLLKFNIEGYTYNNDLSYDDVITFTRKNI</sequence>